<gene>
    <name evidence="6" type="ORF">SVA_0538</name>
</gene>
<keyword evidence="7" id="KW-1185">Reference proteome</keyword>
<dbReference type="EMBL" id="AP014936">
    <property type="protein sequence ID" value="BAU47119.1"/>
    <property type="molecule type" value="Genomic_DNA"/>
</dbReference>
<evidence type="ECO:0000256" key="3">
    <source>
        <dbReference type="ARBA" id="ARBA00037882"/>
    </source>
</evidence>
<dbReference type="InterPro" id="IPR024775">
    <property type="entry name" value="DinB-like"/>
</dbReference>
<dbReference type="AlphaFoldDB" id="A0A1B4V0W5"/>
<dbReference type="Pfam" id="PF12867">
    <property type="entry name" value="DinB_2"/>
    <property type="match status" value="1"/>
</dbReference>
<evidence type="ECO:0008006" key="8">
    <source>
        <dbReference type="Google" id="ProtNLM"/>
    </source>
</evidence>
<dbReference type="Pfam" id="PF03781">
    <property type="entry name" value="FGE-sulfatase"/>
    <property type="match status" value="2"/>
</dbReference>
<dbReference type="KEGG" id="sva:SVA_0538"/>
<accession>A0A1B4V0W5</accession>
<evidence type="ECO:0000259" key="4">
    <source>
        <dbReference type="Pfam" id="PF03781"/>
    </source>
</evidence>
<dbReference type="InterPro" id="IPR016187">
    <property type="entry name" value="CTDL_fold"/>
</dbReference>
<reference evidence="6 7" key="1">
    <citation type="submission" date="2015-08" db="EMBL/GenBank/DDBJ databases">
        <title>Complete genome sequence of Sulfurifustis variabilis.</title>
        <authorList>
            <person name="Miura A."/>
            <person name="Kojima H."/>
            <person name="Fukui M."/>
        </authorList>
    </citation>
    <scope>NUCLEOTIDE SEQUENCE [LARGE SCALE GENOMIC DNA]</scope>
    <source>
        <strain evidence="7">skN76</strain>
    </source>
</reference>
<dbReference type="SUPFAM" id="SSF56436">
    <property type="entry name" value="C-type lectin-like"/>
    <property type="match status" value="1"/>
</dbReference>
<dbReference type="Proteomes" id="UP000218899">
    <property type="component" value="Chromosome"/>
</dbReference>
<dbReference type="InterPro" id="IPR051043">
    <property type="entry name" value="Sulfatase_Mod_Factor_Kinase"/>
</dbReference>
<keyword evidence="1" id="KW-0560">Oxidoreductase</keyword>
<keyword evidence="2" id="KW-0408">Iron</keyword>
<sequence>MLVDIESRAEASEDAIASFERYRAVREATESLCRDLAVEDYCIQSMPDVSPPKWHLAHTTWFFETFLLAPYLPRYAAFDPAYHHLFNSYYESAGMPFPRAQRGLLARPTVEEVYRYRAHVDRGIETLLVRPAAGQRAAHVAARLTLGLQHEQQHQELLLTDIKHNFAINPLRPVYRRAPSPAGSAPKLVWRTCPGGLAAIGHAGEDFAFDNETPRHRVHLEPYALASRLVTNGEYLAFMEDGGYERAELWLADGWRTVKEQEWRAPLYWVRDEGWLQMTLSGPRPVGPDEPVCHVSYYEAEAYARWAGARLPTEAEWESAADGEAVAGNLLETGALQPRPASDGPGLRQVYGDVWEWTASPYAPYPGYRPLPGALGEYNGKFMCNQYVLRGGSCATPANHLRATYRNFFPPAARWQFSGIRLARDA</sequence>
<comment type="pathway">
    <text evidence="3">Amino-acid biosynthesis; ergothioneine biosynthesis.</text>
</comment>
<protein>
    <recommendedName>
        <fullName evidence="8">Ergothioneine biosynthesis protein EgtB</fullName>
    </recommendedName>
</protein>
<dbReference type="InterPro" id="IPR005532">
    <property type="entry name" value="SUMF_dom"/>
</dbReference>
<evidence type="ECO:0000259" key="5">
    <source>
        <dbReference type="Pfam" id="PF12867"/>
    </source>
</evidence>
<organism evidence="6 7">
    <name type="scientific">Sulfurifustis variabilis</name>
    <dbReference type="NCBI Taxonomy" id="1675686"/>
    <lineage>
        <taxon>Bacteria</taxon>
        <taxon>Pseudomonadati</taxon>
        <taxon>Pseudomonadota</taxon>
        <taxon>Gammaproteobacteria</taxon>
        <taxon>Acidiferrobacterales</taxon>
        <taxon>Acidiferrobacteraceae</taxon>
        <taxon>Sulfurifustis</taxon>
    </lineage>
</organism>
<name>A0A1B4V0W5_9GAMM</name>
<feature type="domain" description="DinB-like" evidence="5">
    <location>
        <begin position="22"/>
        <end position="156"/>
    </location>
</feature>
<dbReference type="PANTHER" id="PTHR23150">
    <property type="entry name" value="SULFATASE MODIFYING FACTOR 1, 2"/>
    <property type="match status" value="1"/>
</dbReference>
<evidence type="ECO:0000256" key="1">
    <source>
        <dbReference type="ARBA" id="ARBA00023002"/>
    </source>
</evidence>
<dbReference type="InterPro" id="IPR017806">
    <property type="entry name" value="EgtB"/>
</dbReference>
<dbReference type="PANTHER" id="PTHR23150:SF36">
    <property type="entry name" value="HERCYNINE OXYGENASE"/>
    <property type="match status" value="1"/>
</dbReference>
<dbReference type="GO" id="GO:0052699">
    <property type="term" value="P:ergothioneine biosynthetic process"/>
    <property type="evidence" value="ECO:0007669"/>
    <property type="project" value="InterPro"/>
</dbReference>
<dbReference type="Gene3D" id="3.90.1580.10">
    <property type="entry name" value="paralog of FGE (formylglycine-generating enzyme)"/>
    <property type="match status" value="2"/>
</dbReference>
<proteinExistence type="predicted"/>
<dbReference type="InterPro" id="IPR042095">
    <property type="entry name" value="SUMF_sf"/>
</dbReference>
<dbReference type="NCBIfam" id="TIGR03440">
    <property type="entry name" value="egtB_TIGR03440"/>
    <property type="match status" value="1"/>
</dbReference>
<dbReference type="RefSeq" id="WP_179948807.1">
    <property type="nucleotide sequence ID" value="NZ_AP014936.1"/>
</dbReference>
<feature type="domain" description="Sulfatase-modifying factor enzyme-like" evidence="4">
    <location>
        <begin position="346"/>
        <end position="424"/>
    </location>
</feature>
<evidence type="ECO:0000256" key="2">
    <source>
        <dbReference type="ARBA" id="ARBA00023004"/>
    </source>
</evidence>
<feature type="domain" description="Sulfatase-modifying factor enzyme-like" evidence="4">
    <location>
        <begin position="193"/>
        <end position="330"/>
    </location>
</feature>
<evidence type="ECO:0000313" key="7">
    <source>
        <dbReference type="Proteomes" id="UP000218899"/>
    </source>
</evidence>
<evidence type="ECO:0000313" key="6">
    <source>
        <dbReference type="EMBL" id="BAU47119.1"/>
    </source>
</evidence>